<proteinExistence type="predicted"/>
<dbReference type="AlphaFoldDB" id="A0A9W7GFS8"/>
<evidence type="ECO:0000256" key="1">
    <source>
        <dbReference type="SAM" id="Phobius"/>
    </source>
</evidence>
<keyword evidence="1" id="KW-0812">Transmembrane</keyword>
<feature type="transmembrane region" description="Helical" evidence="1">
    <location>
        <begin position="362"/>
        <end position="381"/>
    </location>
</feature>
<keyword evidence="1" id="KW-1133">Transmembrane helix</keyword>
<dbReference type="EMBL" id="BRYA01001440">
    <property type="protein sequence ID" value="GMI42834.1"/>
    <property type="molecule type" value="Genomic_DNA"/>
</dbReference>
<keyword evidence="1" id="KW-0472">Membrane</keyword>
<comment type="caution">
    <text evidence="2">The sequence shown here is derived from an EMBL/GenBank/DDBJ whole genome shotgun (WGS) entry which is preliminary data.</text>
</comment>
<dbReference type="CDD" id="cd00185">
    <property type="entry name" value="TNFRSF"/>
    <property type="match status" value="1"/>
</dbReference>
<dbReference type="SUPFAM" id="SSF57184">
    <property type="entry name" value="Growth factor receptor domain"/>
    <property type="match status" value="2"/>
</dbReference>
<reference evidence="3" key="1">
    <citation type="journal article" date="2023" name="Commun. Biol.">
        <title>Genome analysis of Parmales, the sister group of diatoms, reveals the evolutionary specialization of diatoms from phago-mixotrophs to photoautotrophs.</title>
        <authorList>
            <person name="Ban H."/>
            <person name="Sato S."/>
            <person name="Yoshikawa S."/>
            <person name="Yamada K."/>
            <person name="Nakamura Y."/>
            <person name="Ichinomiya M."/>
            <person name="Sato N."/>
            <person name="Blanc-Mathieu R."/>
            <person name="Endo H."/>
            <person name="Kuwata A."/>
            <person name="Ogata H."/>
        </authorList>
    </citation>
    <scope>NUCLEOTIDE SEQUENCE [LARGE SCALE GENOMIC DNA]</scope>
</reference>
<sequence>MGGDAQECSSCATDGKYSNTDLASVCKTAPAGTIPNAYHTDIEDCPKNTFSIGANNTCTPCPDGGHSLPGSSSCEKCSTGKYYNDEANLCEACPLGKFTATGENHIDNCKVCDAGFISNNPDGAGFCSPCPAGYYANPSQYACLPCSPGFVSGIAATQCDACEVGKFASGSNNTGCLFCDDKDFLKGSTTNSTGATSSSSCICEPGFYENKLTKSCEPVFKGVSKSVSGMTVENMKLEKGFWRTTTSSKEILHCLNEQHCAGGSNSSSYCAKGYEGALCAVCSKGFAAVGAGESLFCIQCSGSSTTTVAAGLLAIATLLIGGIIFVARKGSEGEPQEFGRSRSSSLEVAAAKLEKFNKVMPILKITFAYFQVVGGLGFLFSLQFPPIFTTVVSFVGGLVSLDFISFMPVGCLTSASFYNSLLVYTGLPIIIALFLGVWWLLVSRQKLKNAIFETFLAMTFLVLPSVSIKIFSTFSCHLFDDSTSRLKVDYNIDCNAKDHRLYQLYALGMIVIYPIGVPFMYWFLLYRRRHELDGGQIEKEKSMSDERALKKALEERRNKEEEDPTLKALSFLYGSYEPKFWWFEVFETLRKLALTGFLVFLAPGTAAQVLFSLVMSFFAMRVYSDRQPFISESADSYNNAAQLQLFFTLLGALALKVNLDEENLQNKGYFDLLLTSVQFVPAVISSLVNAIKARNAARAGSALLRSMSSASSWRREENESESGLDMRQVELGRENKNTFSI</sequence>
<dbReference type="PANTHER" id="PTHR11319:SF35">
    <property type="entry name" value="OUTER MEMBRANE PROTEIN PMPC-RELATED"/>
    <property type="match status" value="1"/>
</dbReference>
<feature type="transmembrane region" description="Helical" evidence="1">
    <location>
        <begin position="308"/>
        <end position="327"/>
    </location>
</feature>
<dbReference type="Gene3D" id="2.10.50.10">
    <property type="entry name" value="Tumor Necrosis Factor Receptor, subunit A, domain 2"/>
    <property type="match status" value="2"/>
</dbReference>
<protein>
    <recommendedName>
        <fullName evidence="4">Tyrosine-protein kinase ephrin type A/B receptor-like domain-containing protein</fullName>
    </recommendedName>
</protein>
<feature type="transmembrane region" description="Helical" evidence="1">
    <location>
        <begin position="592"/>
        <end position="619"/>
    </location>
</feature>
<keyword evidence="3" id="KW-1185">Reference proteome</keyword>
<organism evidence="2 3">
    <name type="scientific">Triparma columacea</name>
    <dbReference type="NCBI Taxonomy" id="722753"/>
    <lineage>
        <taxon>Eukaryota</taxon>
        <taxon>Sar</taxon>
        <taxon>Stramenopiles</taxon>
        <taxon>Ochrophyta</taxon>
        <taxon>Bolidophyceae</taxon>
        <taxon>Parmales</taxon>
        <taxon>Triparmaceae</taxon>
        <taxon>Triparma</taxon>
    </lineage>
</organism>
<dbReference type="Proteomes" id="UP001165065">
    <property type="component" value="Unassembled WGS sequence"/>
</dbReference>
<name>A0A9W7GFS8_9STRA</name>
<feature type="transmembrane region" description="Helical" evidence="1">
    <location>
        <begin position="421"/>
        <end position="442"/>
    </location>
</feature>
<feature type="transmembrane region" description="Helical" evidence="1">
    <location>
        <begin position="454"/>
        <end position="480"/>
    </location>
</feature>
<feature type="transmembrane region" description="Helical" evidence="1">
    <location>
        <begin position="501"/>
        <end position="524"/>
    </location>
</feature>
<dbReference type="InterPro" id="IPR009030">
    <property type="entry name" value="Growth_fac_rcpt_cys_sf"/>
</dbReference>
<dbReference type="PANTHER" id="PTHR11319">
    <property type="entry name" value="G PROTEIN-COUPLED RECEPTOR-RELATED"/>
    <property type="match status" value="1"/>
</dbReference>
<dbReference type="OrthoDB" id="5950997at2759"/>
<feature type="transmembrane region" description="Helical" evidence="1">
    <location>
        <begin position="387"/>
        <end position="409"/>
    </location>
</feature>
<dbReference type="SMART" id="SM01411">
    <property type="entry name" value="Ephrin_rec_like"/>
    <property type="match status" value="4"/>
</dbReference>
<gene>
    <name evidence="2" type="ORF">TrCOL_g12682</name>
</gene>
<evidence type="ECO:0008006" key="4">
    <source>
        <dbReference type="Google" id="ProtNLM"/>
    </source>
</evidence>
<evidence type="ECO:0000313" key="2">
    <source>
        <dbReference type="EMBL" id="GMI42834.1"/>
    </source>
</evidence>
<accession>A0A9W7GFS8</accession>
<evidence type="ECO:0000313" key="3">
    <source>
        <dbReference type="Proteomes" id="UP001165065"/>
    </source>
</evidence>